<protein>
    <submittedName>
        <fullName evidence="2">Ecotin, putative</fullName>
    </submittedName>
</protein>
<dbReference type="PANTHER" id="PTHR35890:SF3">
    <property type="entry name" value="ECOTIN"/>
    <property type="match status" value="1"/>
</dbReference>
<dbReference type="EMBL" id="BLBS01000019">
    <property type="protein sequence ID" value="GET87218.1"/>
    <property type="molecule type" value="Genomic_DNA"/>
</dbReference>
<organism evidence="2 3">
    <name type="scientific">Leishmania tarentolae</name>
    <name type="common">Sauroleishmania tarentolae</name>
    <dbReference type="NCBI Taxonomy" id="5689"/>
    <lineage>
        <taxon>Eukaryota</taxon>
        <taxon>Discoba</taxon>
        <taxon>Euglenozoa</taxon>
        <taxon>Kinetoplastea</taxon>
        <taxon>Metakinetoplastina</taxon>
        <taxon>Trypanosomatida</taxon>
        <taxon>Trypanosomatidae</taxon>
        <taxon>Leishmaniinae</taxon>
        <taxon>Leishmania</taxon>
        <taxon>lizard Leishmania</taxon>
    </lineage>
</organism>
<evidence type="ECO:0000313" key="2">
    <source>
        <dbReference type="EMBL" id="GET87218.1"/>
    </source>
</evidence>
<proteinExistence type="inferred from homology"/>
<comment type="caution">
    <text evidence="2">The sequence shown here is derived from an EMBL/GenBank/DDBJ whole genome shotgun (WGS) entry which is preliminary data.</text>
</comment>
<comment type="similarity">
    <text evidence="1">Belongs to the protease inhibitor I11 (ecotin) family.</text>
</comment>
<keyword evidence="3" id="KW-1185">Reference proteome</keyword>
<reference evidence="2" key="1">
    <citation type="submission" date="2019-11" db="EMBL/GenBank/DDBJ databases">
        <title>Leishmania tarentolae CDS.</title>
        <authorList>
            <person name="Goto Y."/>
            <person name="Yamagishi J."/>
        </authorList>
    </citation>
    <scope>NUCLEOTIDE SEQUENCE [LARGE SCALE GENOMIC DNA]</scope>
    <source>
        <strain evidence="2">Parrot Tar II</strain>
    </source>
</reference>
<dbReference type="OrthoDB" id="271632at2759"/>
<gene>
    <name evidence="2" type="ORF">LtaPh_1503400</name>
</gene>
<name>A0A640KD45_LEITA</name>
<dbReference type="Gene3D" id="2.60.40.550">
    <property type="entry name" value="Ecotin"/>
    <property type="match status" value="1"/>
</dbReference>
<dbReference type="AlphaFoldDB" id="A0A640KD45"/>
<dbReference type="GO" id="GO:0004867">
    <property type="term" value="F:serine-type endopeptidase inhibitor activity"/>
    <property type="evidence" value="ECO:0007669"/>
    <property type="project" value="InterPro"/>
</dbReference>
<evidence type="ECO:0000313" key="3">
    <source>
        <dbReference type="Proteomes" id="UP000419144"/>
    </source>
</evidence>
<accession>A0A640KD45</accession>
<dbReference type="Pfam" id="PF03974">
    <property type="entry name" value="Ecotin"/>
    <property type="match status" value="1"/>
</dbReference>
<dbReference type="InterPro" id="IPR005658">
    <property type="entry name" value="Prot_inh_ecotin"/>
</dbReference>
<dbReference type="Proteomes" id="UP000419144">
    <property type="component" value="Unassembled WGS sequence"/>
</dbReference>
<dbReference type="InterPro" id="IPR036198">
    <property type="entry name" value="Ecotin_sf"/>
</dbReference>
<dbReference type="SUPFAM" id="SSF49772">
    <property type="entry name" value="Ecotin, trypsin inhibitor"/>
    <property type="match status" value="1"/>
</dbReference>
<sequence>MLNPHALLRLSRRCRSLFVAHASSAHTYTRTHGIPIPIMSHCKIVASYPEVAAGEKRIIFALDPKGDKAEQEQYMLQLIPGRVLEMSHNDAANLPMLSGSIEQHTVEDGDAVFFRVKLEKQLPSTLMHIHDEDDNEKVRQFVGMANTPMFPYTSRYPVVVYLPNDAALHYCIWCGGHQMQAATE</sequence>
<dbReference type="PANTHER" id="PTHR35890">
    <property type="match status" value="1"/>
</dbReference>
<dbReference type="VEuPathDB" id="TriTrypDB:LtaPh_1503400"/>
<evidence type="ECO:0000256" key="1">
    <source>
        <dbReference type="ARBA" id="ARBA00010558"/>
    </source>
</evidence>